<protein>
    <recommendedName>
        <fullName evidence="4">Phage protein</fullName>
    </recommendedName>
</protein>
<feature type="coiled-coil region" evidence="1">
    <location>
        <begin position="126"/>
        <end position="153"/>
    </location>
</feature>
<sequence>METMEVKELRRKYGIEDSRNEYTEEQILELSQRKLYYIYTYIDDETGNIHIEHKLVPGYVSEDKSACIFIKDELITGDAQGYRPVERIAQCKEIKPGIYHNIIENIVYCTIDELDFCLDYEKDFVKGEVKKQISKLEKDVQKLKEEITKFKNRDIVVIK</sequence>
<evidence type="ECO:0000256" key="1">
    <source>
        <dbReference type="SAM" id="Coils"/>
    </source>
</evidence>
<name>A0ABT1SF49_9FIRM</name>
<evidence type="ECO:0000313" key="2">
    <source>
        <dbReference type="EMBL" id="MCQ4925034.1"/>
    </source>
</evidence>
<keyword evidence="1" id="KW-0175">Coiled coil</keyword>
<comment type="caution">
    <text evidence="2">The sequence shown here is derived from an EMBL/GenBank/DDBJ whole genome shotgun (WGS) entry which is preliminary data.</text>
</comment>
<dbReference type="Proteomes" id="UP001524478">
    <property type="component" value="Unassembled WGS sequence"/>
</dbReference>
<dbReference type="EMBL" id="JANGAC010000017">
    <property type="protein sequence ID" value="MCQ4925034.1"/>
    <property type="molecule type" value="Genomic_DNA"/>
</dbReference>
<reference evidence="2 3" key="1">
    <citation type="submission" date="2022-06" db="EMBL/GenBank/DDBJ databases">
        <title>Isolation of gut microbiota from human fecal samples.</title>
        <authorList>
            <person name="Pamer E.G."/>
            <person name="Barat B."/>
            <person name="Waligurski E."/>
            <person name="Medina S."/>
            <person name="Paddock L."/>
            <person name="Mostad J."/>
        </authorList>
    </citation>
    <scope>NUCLEOTIDE SEQUENCE [LARGE SCALE GENOMIC DNA]</scope>
    <source>
        <strain evidence="2 3">DFI.7.95</strain>
    </source>
</reference>
<evidence type="ECO:0000313" key="3">
    <source>
        <dbReference type="Proteomes" id="UP001524478"/>
    </source>
</evidence>
<dbReference type="RefSeq" id="WP_256312626.1">
    <property type="nucleotide sequence ID" value="NZ_JANGAC010000017.1"/>
</dbReference>
<keyword evidence="3" id="KW-1185">Reference proteome</keyword>
<gene>
    <name evidence="2" type="ORF">NE686_18175</name>
</gene>
<accession>A0ABT1SF49</accession>
<organism evidence="2 3">
    <name type="scientific">Tissierella carlieri</name>
    <dbReference type="NCBI Taxonomy" id="689904"/>
    <lineage>
        <taxon>Bacteria</taxon>
        <taxon>Bacillati</taxon>
        <taxon>Bacillota</taxon>
        <taxon>Tissierellia</taxon>
        <taxon>Tissierellales</taxon>
        <taxon>Tissierellaceae</taxon>
        <taxon>Tissierella</taxon>
    </lineage>
</organism>
<proteinExistence type="predicted"/>
<evidence type="ECO:0008006" key="4">
    <source>
        <dbReference type="Google" id="ProtNLM"/>
    </source>
</evidence>